<evidence type="ECO:0000259" key="2">
    <source>
        <dbReference type="Pfam" id="PF13581"/>
    </source>
</evidence>
<dbReference type="GO" id="GO:0005524">
    <property type="term" value="F:ATP binding"/>
    <property type="evidence" value="ECO:0007669"/>
    <property type="project" value="UniProtKB-KW"/>
</dbReference>
<dbReference type="InterPro" id="IPR050267">
    <property type="entry name" value="Anti-sigma-factor_SerPK"/>
</dbReference>
<dbReference type="PANTHER" id="PTHR35526:SF3">
    <property type="entry name" value="ANTI-SIGMA-F FACTOR RSBW"/>
    <property type="match status" value="1"/>
</dbReference>
<sequence length="249" mass="26506">MSEGAFPAWPLPPGPKAAGTARAIVCSVFGELGVSPAAIDSAQMIISEIATNAVVHGARDRVEMWAHVVHRLRPTITVKVFDAAPWRGPGEFSVAPAAASDACGGRGLLIVDTLTAEAGGRWGVHPSRSRLGPEPMPGKAVYFTVPLPETSPVPADPPPWPAHERVRALACARGLRPCVSLGPEATVVHFPVGLWVWVKGESLLYERPGHGVVRHPVSDVVEVVEQIVRHSEELAPRASTHPAPSWDLY</sequence>
<dbReference type="AlphaFoldDB" id="A0A6L9QW99"/>
<dbReference type="RefSeq" id="WP_163064482.1">
    <property type="nucleotide sequence ID" value="NZ_JAAGLI010001243.1"/>
</dbReference>
<comment type="caution">
    <text evidence="3">The sequence shown here is derived from an EMBL/GenBank/DDBJ whole genome shotgun (WGS) entry which is preliminary data.</text>
</comment>
<dbReference type="Proteomes" id="UP000475532">
    <property type="component" value="Unassembled WGS sequence"/>
</dbReference>
<dbReference type="Pfam" id="PF13581">
    <property type="entry name" value="HATPase_c_2"/>
    <property type="match status" value="1"/>
</dbReference>
<accession>A0A6L9QW99</accession>
<dbReference type="PANTHER" id="PTHR35526">
    <property type="entry name" value="ANTI-SIGMA-F FACTOR RSBW-RELATED"/>
    <property type="match status" value="1"/>
</dbReference>
<reference evidence="3 4" key="1">
    <citation type="submission" date="2020-01" db="EMBL/GenBank/DDBJ databases">
        <title>Insect and environment-associated Actinomycetes.</title>
        <authorList>
            <person name="Currrie C."/>
            <person name="Chevrette M."/>
            <person name="Carlson C."/>
            <person name="Stubbendieck R."/>
            <person name="Wendt-Pienkowski E."/>
        </authorList>
    </citation>
    <scope>NUCLEOTIDE SEQUENCE [LARGE SCALE GENOMIC DNA]</scope>
    <source>
        <strain evidence="3 4">SID10258</strain>
    </source>
</reference>
<evidence type="ECO:0000313" key="4">
    <source>
        <dbReference type="Proteomes" id="UP000475532"/>
    </source>
</evidence>
<dbReference type="Gene3D" id="3.30.565.10">
    <property type="entry name" value="Histidine kinase-like ATPase, C-terminal domain"/>
    <property type="match status" value="1"/>
</dbReference>
<keyword evidence="1" id="KW-0808">Transferase</keyword>
<gene>
    <name evidence="3" type="ORF">G3I70_46045</name>
</gene>
<organism evidence="3 4">
    <name type="scientific">Actinomadura bangladeshensis</name>
    <dbReference type="NCBI Taxonomy" id="453573"/>
    <lineage>
        <taxon>Bacteria</taxon>
        <taxon>Bacillati</taxon>
        <taxon>Actinomycetota</taxon>
        <taxon>Actinomycetes</taxon>
        <taxon>Streptosporangiales</taxon>
        <taxon>Thermomonosporaceae</taxon>
        <taxon>Actinomadura</taxon>
    </lineage>
</organism>
<name>A0A6L9QW99_9ACTN</name>
<proteinExistence type="predicted"/>
<evidence type="ECO:0000313" key="3">
    <source>
        <dbReference type="EMBL" id="NEA29817.1"/>
    </source>
</evidence>
<keyword evidence="3" id="KW-0547">Nucleotide-binding</keyword>
<keyword evidence="3" id="KW-0067">ATP-binding</keyword>
<dbReference type="EMBL" id="JAAGLI010001243">
    <property type="protein sequence ID" value="NEA29817.1"/>
    <property type="molecule type" value="Genomic_DNA"/>
</dbReference>
<dbReference type="InterPro" id="IPR036890">
    <property type="entry name" value="HATPase_C_sf"/>
</dbReference>
<keyword evidence="1" id="KW-0723">Serine/threonine-protein kinase</keyword>
<dbReference type="GO" id="GO:0004674">
    <property type="term" value="F:protein serine/threonine kinase activity"/>
    <property type="evidence" value="ECO:0007669"/>
    <property type="project" value="UniProtKB-KW"/>
</dbReference>
<keyword evidence="1" id="KW-0418">Kinase</keyword>
<dbReference type="CDD" id="cd16936">
    <property type="entry name" value="HATPase_RsbW-like"/>
    <property type="match status" value="1"/>
</dbReference>
<evidence type="ECO:0000256" key="1">
    <source>
        <dbReference type="ARBA" id="ARBA00022527"/>
    </source>
</evidence>
<protein>
    <submittedName>
        <fullName evidence="3">ATP-binding protein</fullName>
    </submittedName>
</protein>
<feature type="domain" description="Histidine kinase/HSP90-like ATPase" evidence="2">
    <location>
        <begin position="14"/>
        <end position="117"/>
    </location>
</feature>
<dbReference type="InterPro" id="IPR003594">
    <property type="entry name" value="HATPase_dom"/>
</dbReference>